<geneLocation type="mitochondrion" evidence="2"/>
<feature type="compositionally biased region" description="Low complexity" evidence="1">
    <location>
        <begin position="80"/>
        <end position="89"/>
    </location>
</feature>
<evidence type="ECO:0000256" key="1">
    <source>
        <dbReference type="SAM" id="MobiDB-lite"/>
    </source>
</evidence>
<protein>
    <submittedName>
        <fullName evidence="2">Uncharacterized protein</fullName>
    </submittedName>
</protein>
<accession>A0A7I6NFH0</accession>
<keyword evidence="2" id="KW-0496">Mitochondrion</keyword>
<proteinExistence type="predicted"/>
<reference evidence="2" key="1">
    <citation type="journal article" date="2020" name="Genome Biol.">
        <title>Mitochondrial genome evolution of placozoans: gene rearrangements and repeat expansions.</title>
        <authorList>
            <person name="Miyazawa H."/>
            <person name="Osigus H.J."/>
            <person name="Rolfes S."/>
            <person name="Kamm K."/>
            <person name="Schierwater B."/>
            <person name="Nakano H."/>
        </authorList>
    </citation>
    <scope>NUCLEOTIDE SEQUENCE</scope>
    <source>
        <strain evidence="2">SKN_2</strain>
    </source>
</reference>
<sequence length="102" mass="11097">MFFLPGTSRDPLGILRIGALGILTIPKAPTAPKGAEGAESLILFHPVGPKRPWIRRIPTGPVPSSFFGPETTRRQRRQPAPRAPTSSATLALIGRRRRPKGR</sequence>
<organism evidence="2">
    <name type="scientific">Placozoa sp. H17 HM-2017</name>
    <dbReference type="NCBI Taxonomy" id="2017600"/>
    <lineage>
        <taxon>Eukaryota</taxon>
        <taxon>Metazoa</taxon>
        <taxon>Placozoa</taxon>
    </lineage>
</organism>
<feature type="region of interest" description="Disordered" evidence="1">
    <location>
        <begin position="59"/>
        <end position="102"/>
    </location>
</feature>
<dbReference type="EMBL" id="LC460470">
    <property type="protein sequence ID" value="BBI37417.1"/>
    <property type="molecule type" value="Genomic_DNA"/>
</dbReference>
<name>A0A7I6NFH0_9METZ</name>
<evidence type="ECO:0000313" key="2">
    <source>
        <dbReference type="EMBL" id="BBI37417.1"/>
    </source>
</evidence>
<dbReference type="AlphaFoldDB" id="A0A7I6NFH0"/>